<dbReference type="Proteomes" id="UP000746503">
    <property type="component" value="Unassembled WGS sequence"/>
</dbReference>
<accession>A0ABX1ALA1</accession>
<evidence type="ECO:0000313" key="4">
    <source>
        <dbReference type="EMBL" id="NJP66163.1"/>
    </source>
</evidence>
<dbReference type="Pfam" id="PF09922">
    <property type="entry name" value="LiaF-like_C"/>
    <property type="match status" value="1"/>
</dbReference>
<dbReference type="InterPro" id="IPR024425">
    <property type="entry name" value="LiaF-like_C"/>
</dbReference>
<dbReference type="EMBL" id="JAAVJB010000038">
    <property type="protein sequence ID" value="NJP66163.1"/>
    <property type="molecule type" value="Genomic_DNA"/>
</dbReference>
<proteinExistence type="predicted"/>
<feature type="domain" description="Cell wall-active antibiotics response LiaF-like C-terminal" evidence="3">
    <location>
        <begin position="110"/>
        <end position="172"/>
    </location>
</feature>
<evidence type="ECO:0000259" key="3">
    <source>
        <dbReference type="Pfam" id="PF09922"/>
    </source>
</evidence>
<dbReference type="InterPro" id="IPR012551">
    <property type="entry name" value="DUF1707_SHOCT-like"/>
</dbReference>
<evidence type="ECO:0000259" key="2">
    <source>
        <dbReference type="Pfam" id="PF08044"/>
    </source>
</evidence>
<keyword evidence="5" id="KW-1185">Reference proteome</keyword>
<dbReference type="RefSeq" id="WP_167932686.1">
    <property type="nucleotide sequence ID" value="NZ_JAAVJB010000038.1"/>
</dbReference>
<sequence length="215" mass="22529">MTTDKPPAVSLGKSTPPPAVRASDADRDRVAEILREALAEGRLQADEHAERIEGVYSAKTVPELEKLIRDLPAGQRPSAPRPPTREEAARLPGPRNVVAVLGGADRQGSWRVGAQMNAIAVCGGVDIDLTEAIFDQPEVVINATAVCGGISIQVPENITLVCEGSGIMGSFDAREMVAADPAAPVVRLRGVAIWGAVEASAVEGKRVQNLRASDG</sequence>
<dbReference type="PANTHER" id="PTHR40763:SF4">
    <property type="entry name" value="DUF1707 DOMAIN-CONTAINING PROTEIN"/>
    <property type="match status" value="1"/>
</dbReference>
<evidence type="ECO:0000313" key="5">
    <source>
        <dbReference type="Proteomes" id="UP000746503"/>
    </source>
</evidence>
<comment type="caution">
    <text evidence="4">The sequence shown here is derived from an EMBL/GenBank/DDBJ whole genome shotgun (WGS) entry which is preliminary data.</text>
</comment>
<organism evidence="4 5">
    <name type="scientific">Streptomyces spiramenti</name>
    <dbReference type="NCBI Taxonomy" id="2720606"/>
    <lineage>
        <taxon>Bacteria</taxon>
        <taxon>Bacillati</taxon>
        <taxon>Actinomycetota</taxon>
        <taxon>Actinomycetes</taxon>
        <taxon>Kitasatosporales</taxon>
        <taxon>Streptomycetaceae</taxon>
        <taxon>Streptomyces</taxon>
    </lineage>
</organism>
<dbReference type="PANTHER" id="PTHR40763">
    <property type="entry name" value="MEMBRANE PROTEIN-RELATED"/>
    <property type="match status" value="1"/>
</dbReference>
<feature type="region of interest" description="Disordered" evidence="1">
    <location>
        <begin position="1"/>
        <end position="26"/>
    </location>
</feature>
<name>A0ABX1ALA1_9ACTN</name>
<evidence type="ECO:0000256" key="1">
    <source>
        <dbReference type="SAM" id="MobiDB-lite"/>
    </source>
</evidence>
<protein>
    <submittedName>
        <fullName evidence="4">DUF1707 domain-containing protein</fullName>
    </submittedName>
</protein>
<gene>
    <name evidence="4" type="ORF">HCJ92_07625</name>
</gene>
<dbReference type="Pfam" id="PF08044">
    <property type="entry name" value="DUF1707"/>
    <property type="match status" value="1"/>
</dbReference>
<feature type="domain" description="DUF1707" evidence="2">
    <location>
        <begin position="20"/>
        <end position="72"/>
    </location>
</feature>
<feature type="region of interest" description="Disordered" evidence="1">
    <location>
        <begin position="69"/>
        <end position="91"/>
    </location>
</feature>
<reference evidence="4 5" key="1">
    <citation type="submission" date="2020-03" db="EMBL/GenBank/DDBJ databases">
        <title>Draft genome of Streptomyces sp. ventii, isolated from the Axial Seamount in the Pacific Ocean, and resequencing of the two type strains Streptomyces lonarensis strain NCL 716 and Streptomyces bohaiensis strain 11A07.</title>
        <authorList>
            <person name="Loughran R.M."/>
            <person name="Pfannmuller K.M."/>
            <person name="Wasson B.J."/>
            <person name="Deadmond M.C."/>
            <person name="Paddock B.E."/>
            <person name="Koyack M.J."/>
            <person name="Gallegos D.A."/>
            <person name="Mitchell E.A."/>
            <person name="Ushijima B."/>
            <person name="Saw J.H."/>
            <person name="Mcphail K.L."/>
            <person name="Videau P."/>
        </authorList>
    </citation>
    <scope>NUCLEOTIDE SEQUENCE [LARGE SCALE GENOMIC DNA]</scope>
    <source>
        <strain evidence="5">5675061</strain>
    </source>
</reference>